<proteinExistence type="predicted"/>
<dbReference type="Proteomes" id="UP000019277">
    <property type="component" value="Unassembled WGS sequence"/>
</dbReference>
<dbReference type="SMART" id="SM00823">
    <property type="entry name" value="PKS_PP"/>
    <property type="match status" value="1"/>
</dbReference>
<evidence type="ECO:0000256" key="3">
    <source>
        <dbReference type="ARBA" id="ARBA00022553"/>
    </source>
</evidence>
<keyword evidence="6" id="KW-1185">Reference proteome</keyword>
<evidence type="ECO:0000256" key="1">
    <source>
        <dbReference type="ARBA" id="ARBA00001957"/>
    </source>
</evidence>
<dbReference type="eggNOG" id="COG1020">
    <property type="taxonomic scope" value="Bacteria"/>
</dbReference>
<comment type="cofactor">
    <cofactor evidence="1">
        <name>pantetheine 4'-phosphate</name>
        <dbReference type="ChEBI" id="CHEBI:47942"/>
    </cofactor>
</comment>
<dbReference type="AlphaFoldDB" id="W7J629"/>
<protein>
    <submittedName>
        <fullName evidence="5">Non-ribosomal peptide synthetase</fullName>
    </submittedName>
</protein>
<organism evidence="5 6">
    <name type="scientific">Actinokineospora spheciospongiae</name>
    <dbReference type="NCBI Taxonomy" id="909613"/>
    <lineage>
        <taxon>Bacteria</taxon>
        <taxon>Bacillati</taxon>
        <taxon>Actinomycetota</taxon>
        <taxon>Actinomycetes</taxon>
        <taxon>Pseudonocardiales</taxon>
        <taxon>Pseudonocardiaceae</taxon>
        <taxon>Actinokineospora</taxon>
    </lineage>
</organism>
<dbReference type="Gene3D" id="3.40.50.12780">
    <property type="entry name" value="N-terminal domain of ligase-like"/>
    <property type="match status" value="1"/>
</dbReference>
<dbReference type="Pfam" id="PF00550">
    <property type="entry name" value="PP-binding"/>
    <property type="match status" value="1"/>
</dbReference>
<evidence type="ECO:0000313" key="6">
    <source>
        <dbReference type="Proteomes" id="UP000019277"/>
    </source>
</evidence>
<feature type="domain" description="Carrier" evidence="4">
    <location>
        <begin position="698"/>
        <end position="773"/>
    </location>
</feature>
<evidence type="ECO:0000259" key="4">
    <source>
        <dbReference type="PROSITE" id="PS50075"/>
    </source>
</evidence>
<dbReference type="SUPFAM" id="SSF56801">
    <property type="entry name" value="Acetyl-CoA synthetase-like"/>
    <property type="match status" value="1"/>
</dbReference>
<sequence length="1215" mass="129229">MALCTRDEATALTDLAGAVGVDLPTAVFGLLILLVARWDRLDEVTIAWGGAVTTAVDLDLDLSAFLTAVGTSASAVGERGVPDHRPAVAYTFDDVRSLMRDAVLDGCQVSLEEVVPGALDVDVAFAIRQCGSGLELLAHHRGDRVGVESFVESFGHLVRVACRGGRTPVGQLGIVSDRQAAVLRRIADGGPPTTGSAATVLDAVRRHAAEQPDCVAVRHDGRAHTYRDVLAVAEAIAADLAALGVGPGSRTLLLSSQGPEAISAVLATAAVGAAYVPLDVEAPVERLAAITAGAGASVLIVGAGAHHAHDLADGSIPVLDIGAGRPRGSAARPTARSANPDDPAYVIFTSGSTGTPKGVVVGQRALAHFAHEIVAAYKMAPGDRVLAFARPSFDVSVFEVLATLYAGATVCVATVEQRRDPMLLRDFMRGERVTVAELPPALMPQLRGDYPDLRLVSVGGEAFPGSLVEEWARDGREFWNGYGPTETTVAVTLMRCDGRWSTPPPIGRPLPGLRTHVLDDRGQLQPPMALGELCVAGPSLADGYLDRPDSGFCFVDAVGERVYRTGDLARWRPDGNLQFHGRNDRQVQINGFRVEPSDVEQGLGGAEGVAAVRVELFDHPSIGRVLTAFVVPVPGRTAPTTAALRRHARTRLPEYAVPRRFVALPEIPLTAHGKVDRHALERLLVEHDRPDASHIRHDLSPTEHLLAVELVGPVLGTPAPDPEAGFFELGGNSLQATQVLGGIREVFGVRLSVTDFFQNPTIRSLAVRIDHALPLAPGRTRPDHQETAAESGQTFPTIAFQEEVLEIARDRPYTRSAGLHQVFTLTGQVDPTRLRNAWTALQQRHDALRTTFVEVGGRWRQRVGTRTSDLAIRSGVVDARTAVEAVDRHRAAGFKLADGPLAHAELIVGAGDAHVLVLSWHHIVVDGYSLGVLWDDLCRLYDTAAAGPAPIQQSDFAVRQAVSRRARAVEVADAIRSRHFEALGGAAAPPRPASADLGAVTLRWSREERESLVRGADEQGLTLHMLLLASYRCAVEEYGLLAQHAPVWTPMSGRLSGSWGRSVGIFMNLVPVFGSVEHSPDGGASVGALRSGCIDALDRQDVPRNDLVELVPELPRATALFALQNSSPGTAELVGTRRSVPESPGLPAAAPILEFDSPVDSLFLTALSVESSADGGLVGVFEHDRARVDPATAAEAATRVRDRAAKMATGWFRDA</sequence>
<evidence type="ECO:0000256" key="2">
    <source>
        <dbReference type="ARBA" id="ARBA00022450"/>
    </source>
</evidence>
<dbReference type="Gene3D" id="3.30.300.30">
    <property type="match status" value="1"/>
</dbReference>
<dbReference type="GO" id="GO:0005737">
    <property type="term" value="C:cytoplasm"/>
    <property type="evidence" value="ECO:0007669"/>
    <property type="project" value="TreeGrafter"/>
</dbReference>
<dbReference type="PROSITE" id="PS00012">
    <property type="entry name" value="PHOSPHOPANTETHEINE"/>
    <property type="match status" value="1"/>
</dbReference>
<accession>W7J629</accession>
<dbReference type="PANTHER" id="PTHR45527">
    <property type="entry name" value="NONRIBOSOMAL PEPTIDE SYNTHETASE"/>
    <property type="match status" value="1"/>
</dbReference>
<dbReference type="InterPro" id="IPR023213">
    <property type="entry name" value="CAT-like_dom_sf"/>
</dbReference>
<dbReference type="GO" id="GO:0043041">
    <property type="term" value="P:amino acid activation for nonribosomal peptide biosynthetic process"/>
    <property type="evidence" value="ECO:0007669"/>
    <property type="project" value="TreeGrafter"/>
</dbReference>
<dbReference type="CDD" id="cd05930">
    <property type="entry name" value="A_NRPS"/>
    <property type="match status" value="1"/>
</dbReference>
<dbReference type="InterPro" id="IPR045851">
    <property type="entry name" value="AMP-bd_C_sf"/>
</dbReference>
<dbReference type="SUPFAM" id="SSF47336">
    <property type="entry name" value="ACP-like"/>
    <property type="match status" value="1"/>
</dbReference>
<dbReference type="InterPro" id="IPR001242">
    <property type="entry name" value="Condensation_dom"/>
</dbReference>
<dbReference type="GO" id="GO:0031177">
    <property type="term" value="F:phosphopantetheine binding"/>
    <property type="evidence" value="ECO:0007669"/>
    <property type="project" value="InterPro"/>
</dbReference>
<dbReference type="InterPro" id="IPR009081">
    <property type="entry name" value="PP-bd_ACP"/>
</dbReference>
<dbReference type="InterPro" id="IPR025110">
    <property type="entry name" value="AMP-bd_C"/>
</dbReference>
<dbReference type="Gene3D" id="1.10.1200.10">
    <property type="entry name" value="ACP-like"/>
    <property type="match status" value="1"/>
</dbReference>
<dbReference type="InterPro" id="IPR036736">
    <property type="entry name" value="ACP-like_sf"/>
</dbReference>
<dbReference type="InterPro" id="IPR000873">
    <property type="entry name" value="AMP-dep_synth/lig_dom"/>
</dbReference>
<dbReference type="NCBIfam" id="TIGR01733">
    <property type="entry name" value="AA-adenyl-dom"/>
    <property type="match status" value="1"/>
</dbReference>
<keyword evidence="3" id="KW-0597">Phosphoprotein</keyword>
<dbReference type="Gene3D" id="3.30.559.10">
    <property type="entry name" value="Chloramphenicol acetyltransferase-like domain"/>
    <property type="match status" value="1"/>
</dbReference>
<dbReference type="Pfam" id="PF13193">
    <property type="entry name" value="AMP-binding_C"/>
    <property type="match status" value="1"/>
</dbReference>
<keyword evidence="2" id="KW-0596">Phosphopantetheine</keyword>
<gene>
    <name evidence="5" type="ORF">UO65_0074</name>
</gene>
<dbReference type="InterPro" id="IPR006162">
    <property type="entry name" value="Ppantetheine_attach_site"/>
</dbReference>
<dbReference type="GO" id="GO:0044550">
    <property type="term" value="P:secondary metabolite biosynthetic process"/>
    <property type="evidence" value="ECO:0007669"/>
    <property type="project" value="TreeGrafter"/>
</dbReference>
<reference evidence="5 6" key="1">
    <citation type="journal article" date="2014" name="Genome Announc.">
        <title>Draft Genome Sequence of the Antitrypanosomally Active Sponge-Associated Bacterium Actinokineospora sp. Strain EG49.</title>
        <authorList>
            <person name="Harjes J."/>
            <person name="Ryu T."/>
            <person name="Abdelmohsen U.R."/>
            <person name="Moitinho-Silva L."/>
            <person name="Horn H."/>
            <person name="Ravasi T."/>
            <person name="Hentschel U."/>
        </authorList>
    </citation>
    <scope>NUCLEOTIDE SEQUENCE [LARGE SCALE GENOMIC DNA]</scope>
    <source>
        <strain evidence="5 6">EG49</strain>
    </source>
</reference>
<dbReference type="GO" id="GO:0008610">
    <property type="term" value="P:lipid biosynthetic process"/>
    <property type="evidence" value="ECO:0007669"/>
    <property type="project" value="UniProtKB-ARBA"/>
</dbReference>
<dbReference type="PROSITE" id="PS50075">
    <property type="entry name" value="CARRIER"/>
    <property type="match status" value="1"/>
</dbReference>
<dbReference type="InterPro" id="IPR020806">
    <property type="entry name" value="PKS_PP-bd"/>
</dbReference>
<dbReference type="SUPFAM" id="SSF52777">
    <property type="entry name" value="CoA-dependent acyltransferases"/>
    <property type="match status" value="2"/>
</dbReference>
<name>W7J629_9PSEU</name>
<dbReference type="Pfam" id="PF00668">
    <property type="entry name" value="Condensation"/>
    <property type="match status" value="1"/>
</dbReference>
<dbReference type="EMBL" id="AYXG01000004">
    <property type="protein sequence ID" value="EWC64467.1"/>
    <property type="molecule type" value="Genomic_DNA"/>
</dbReference>
<dbReference type="GO" id="GO:0003824">
    <property type="term" value="F:catalytic activity"/>
    <property type="evidence" value="ECO:0007669"/>
    <property type="project" value="InterPro"/>
</dbReference>
<dbReference type="InterPro" id="IPR042099">
    <property type="entry name" value="ANL_N_sf"/>
</dbReference>
<dbReference type="PATRIC" id="fig|909613.9.peg.76"/>
<comment type="caution">
    <text evidence="5">The sequence shown here is derived from an EMBL/GenBank/DDBJ whole genome shotgun (WGS) entry which is preliminary data.</text>
</comment>
<dbReference type="InterPro" id="IPR010071">
    <property type="entry name" value="AA_adenyl_dom"/>
</dbReference>
<dbReference type="PANTHER" id="PTHR45527:SF1">
    <property type="entry name" value="FATTY ACID SYNTHASE"/>
    <property type="match status" value="1"/>
</dbReference>
<dbReference type="STRING" id="909613.UO65_0074"/>
<dbReference type="Gene3D" id="3.30.559.30">
    <property type="entry name" value="Nonribosomal peptide synthetase, condensation domain"/>
    <property type="match status" value="1"/>
</dbReference>
<dbReference type="Pfam" id="PF00501">
    <property type="entry name" value="AMP-binding"/>
    <property type="match status" value="1"/>
</dbReference>
<dbReference type="PROSITE" id="PS00455">
    <property type="entry name" value="AMP_BINDING"/>
    <property type="match status" value="1"/>
</dbReference>
<dbReference type="InterPro" id="IPR020845">
    <property type="entry name" value="AMP-binding_CS"/>
</dbReference>
<evidence type="ECO:0000313" key="5">
    <source>
        <dbReference type="EMBL" id="EWC64467.1"/>
    </source>
</evidence>